<evidence type="ECO:0000256" key="4">
    <source>
        <dbReference type="ARBA" id="ARBA00022692"/>
    </source>
</evidence>
<keyword evidence="5" id="KW-1133">Transmembrane helix</keyword>
<dbReference type="AlphaFoldDB" id="A0A7R8D5Y6"/>
<dbReference type="InterPro" id="IPR019594">
    <property type="entry name" value="Glu/Gly-bd"/>
</dbReference>
<dbReference type="SMART" id="SM00918">
    <property type="entry name" value="Lig_chan-Glu_bd"/>
    <property type="match status" value="1"/>
</dbReference>
<keyword evidence="9" id="KW-0325">Glycoprotein</keyword>
<keyword evidence="7" id="KW-0472">Membrane</keyword>
<evidence type="ECO:0000313" key="14">
    <source>
        <dbReference type="Proteomes" id="UP000675881"/>
    </source>
</evidence>
<dbReference type="SUPFAM" id="SSF53850">
    <property type="entry name" value="Periplasmic binding protein-like II"/>
    <property type="match status" value="1"/>
</dbReference>
<evidence type="ECO:0000256" key="9">
    <source>
        <dbReference type="ARBA" id="ARBA00023180"/>
    </source>
</evidence>
<dbReference type="Pfam" id="PF10613">
    <property type="entry name" value="Lig_chan-Glu_bd"/>
    <property type="match status" value="1"/>
</dbReference>
<dbReference type="GO" id="GO:0005886">
    <property type="term" value="C:plasma membrane"/>
    <property type="evidence" value="ECO:0007669"/>
    <property type="project" value="UniProtKB-SubCell"/>
</dbReference>
<keyword evidence="3" id="KW-1003">Cell membrane</keyword>
<dbReference type="Gene3D" id="3.40.190.10">
    <property type="entry name" value="Periplasmic binding protein-like II"/>
    <property type="match status" value="1"/>
</dbReference>
<dbReference type="OrthoDB" id="6365983at2759"/>
<evidence type="ECO:0000256" key="11">
    <source>
        <dbReference type="ARBA" id="ARBA00023303"/>
    </source>
</evidence>
<organism evidence="13 14">
    <name type="scientific">Lepeophtheirus salmonis</name>
    <name type="common">Salmon louse</name>
    <name type="synonym">Caligus salmonis</name>
    <dbReference type="NCBI Taxonomy" id="72036"/>
    <lineage>
        <taxon>Eukaryota</taxon>
        <taxon>Metazoa</taxon>
        <taxon>Ecdysozoa</taxon>
        <taxon>Arthropoda</taxon>
        <taxon>Crustacea</taxon>
        <taxon>Multicrustacea</taxon>
        <taxon>Hexanauplia</taxon>
        <taxon>Copepoda</taxon>
        <taxon>Siphonostomatoida</taxon>
        <taxon>Caligidae</taxon>
        <taxon>Lepeophtheirus</taxon>
    </lineage>
</organism>
<comment type="subcellular location">
    <subcellularLocation>
        <location evidence="1">Cell membrane</location>
        <topology evidence="1">Multi-pass membrane protein</topology>
    </subcellularLocation>
</comment>
<evidence type="ECO:0000256" key="3">
    <source>
        <dbReference type="ARBA" id="ARBA00022475"/>
    </source>
</evidence>
<evidence type="ECO:0000256" key="2">
    <source>
        <dbReference type="ARBA" id="ARBA00022448"/>
    </source>
</evidence>
<keyword evidence="10" id="KW-1071">Ligand-gated ion channel</keyword>
<evidence type="ECO:0000256" key="6">
    <source>
        <dbReference type="ARBA" id="ARBA00023065"/>
    </source>
</evidence>
<keyword evidence="8" id="KW-0675">Receptor</keyword>
<accession>A0A7R8D5Y6</accession>
<keyword evidence="2" id="KW-0813">Transport</keyword>
<name>A0A7R8D5Y6_LEPSM</name>
<evidence type="ECO:0000313" key="13">
    <source>
        <dbReference type="EMBL" id="CAF3036106.1"/>
    </source>
</evidence>
<sequence>MLASFINQITSRTGLDLVYISNFGSPDQSSVIEEIQYPLSIFQIDSILQKQRDLGKENCPVFGGSVSPNITYATIIIPENKVYVRKDILTFEKRHRIIFIWALKFLVPKCGFQRSPSLKTLFFSPPLTTFTGLKLQIGAIPYSPFISGVVLDEDDQARGDYVSYKDYSGFEIDMLNAASHIHNFTYQIQNDPNGFWGSVGPDGKWSGVTAMAQRGQVDMIISTIIQTYSRHLILDMTAAFWYDYLVPASPIPSVIPQYLAIIYPFSMYLWILVLLSVRERKLSKKISTSSAVTWLCGSWFIFCLIITAGYSSKLKSFLTNPIYSKPINTIEDVLESGLPWGMVKYDELVRKPNKKMMEKSNDSSIKKIWKNMEFLPFNALPDVESVFQSKRIVFDYRMGLQASVQSGYSTQDGISFVHVSDEPIFMKSPIAWNFNANNPWKFIFDNHINKCIRAGLVEFWARKSLYQLKIDYLKKECILHFAHFLCYIYIGIILGTLIKSNDLS</sequence>
<dbReference type="InterPro" id="IPR052192">
    <property type="entry name" value="Insect_Ionotropic_Sensory_Rcpt"/>
</dbReference>
<protein>
    <submittedName>
        <fullName evidence="13">(salmon louse) hypothetical protein</fullName>
    </submittedName>
</protein>
<evidence type="ECO:0000256" key="5">
    <source>
        <dbReference type="ARBA" id="ARBA00022989"/>
    </source>
</evidence>
<evidence type="ECO:0000256" key="7">
    <source>
        <dbReference type="ARBA" id="ARBA00023136"/>
    </source>
</evidence>
<keyword evidence="6" id="KW-0406">Ion transport</keyword>
<dbReference type="Gene3D" id="1.10.287.70">
    <property type="match status" value="1"/>
</dbReference>
<reference evidence="13" key="1">
    <citation type="submission" date="2021-02" db="EMBL/GenBank/DDBJ databases">
        <authorList>
            <person name="Bekaert M."/>
        </authorList>
    </citation>
    <scope>NUCLEOTIDE SEQUENCE</scope>
    <source>
        <strain evidence="13">IoA-00</strain>
    </source>
</reference>
<keyword evidence="14" id="KW-1185">Reference proteome</keyword>
<evidence type="ECO:0000259" key="12">
    <source>
        <dbReference type="SMART" id="SM00918"/>
    </source>
</evidence>
<dbReference type="GO" id="GO:0015276">
    <property type="term" value="F:ligand-gated monoatomic ion channel activity"/>
    <property type="evidence" value="ECO:0007669"/>
    <property type="project" value="InterPro"/>
</dbReference>
<keyword evidence="4" id="KW-0812">Transmembrane</keyword>
<gene>
    <name evidence="13" type="ORF">LSAA_15169</name>
</gene>
<keyword evidence="11" id="KW-0407">Ion channel</keyword>
<evidence type="ECO:0000256" key="10">
    <source>
        <dbReference type="ARBA" id="ARBA00023286"/>
    </source>
</evidence>
<dbReference type="PANTHER" id="PTHR42643">
    <property type="entry name" value="IONOTROPIC RECEPTOR 20A-RELATED"/>
    <property type="match status" value="1"/>
</dbReference>
<dbReference type="PANTHER" id="PTHR42643:SF24">
    <property type="entry name" value="IONOTROPIC RECEPTOR 60A"/>
    <property type="match status" value="1"/>
</dbReference>
<evidence type="ECO:0000256" key="1">
    <source>
        <dbReference type="ARBA" id="ARBA00004651"/>
    </source>
</evidence>
<feature type="domain" description="Ionotropic glutamate receptor L-glutamate and glycine-binding" evidence="12">
    <location>
        <begin position="160"/>
        <end position="214"/>
    </location>
</feature>
<evidence type="ECO:0000256" key="8">
    <source>
        <dbReference type="ARBA" id="ARBA00023170"/>
    </source>
</evidence>
<dbReference type="Proteomes" id="UP000675881">
    <property type="component" value="Chromosome 9"/>
</dbReference>
<dbReference type="EMBL" id="HG994588">
    <property type="protein sequence ID" value="CAF3036106.1"/>
    <property type="molecule type" value="Genomic_DNA"/>
</dbReference>
<proteinExistence type="predicted"/>